<proteinExistence type="predicted"/>
<dbReference type="EMBL" id="FLQS01000048">
    <property type="protein sequence ID" value="SBS78191.1"/>
    <property type="molecule type" value="Genomic_DNA"/>
</dbReference>
<evidence type="ECO:0000313" key="2">
    <source>
        <dbReference type="EMBL" id="SBS78191.1"/>
    </source>
</evidence>
<accession>A0A1Y5PPZ2</accession>
<evidence type="ECO:0000256" key="1">
    <source>
        <dbReference type="SAM" id="MobiDB-lite"/>
    </source>
</evidence>
<feature type="compositionally biased region" description="Polar residues" evidence="1">
    <location>
        <begin position="15"/>
        <end position="28"/>
    </location>
</feature>
<protein>
    <submittedName>
        <fullName evidence="2">Uncharacterized protein</fullName>
    </submittedName>
</protein>
<feature type="region of interest" description="Disordered" evidence="1">
    <location>
        <begin position="1"/>
        <end position="35"/>
    </location>
</feature>
<dbReference type="AlphaFoldDB" id="A0A1Y5PPZ2"/>
<name>A0A1Y5PPZ2_9MYCO</name>
<organism evidence="2">
    <name type="scientific">uncultured Mycobacterium sp</name>
    <dbReference type="NCBI Taxonomy" id="171292"/>
    <lineage>
        <taxon>Bacteria</taxon>
        <taxon>Bacillati</taxon>
        <taxon>Actinomycetota</taxon>
        <taxon>Actinomycetes</taxon>
        <taxon>Mycobacteriales</taxon>
        <taxon>Mycobacteriaceae</taxon>
        <taxon>Mycobacterium</taxon>
        <taxon>environmental samples</taxon>
    </lineage>
</organism>
<sequence length="66" mass="6835">MSATPGMASNGPREQPTTVAPARSSSCAIPSPTPRLVPVTTATLPSSGNATVSYLSYIQIFIKRSI</sequence>
<gene>
    <name evidence="2" type="ORF">MHPYR_520028</name>
</gene>
<reference evidence="2" key="1">
    <citation type="submission" date="2016-03" db="EMBL/GenBank/DDBJ databases">
        <authorList>
            <person name="Ploux O."/>
        </authorList>
    </citation>
    <scope>NUCLEOTIDE SEQUENCE</scope>
    <source>
        <strain evidence="2">UC10</strain>
    </source>
</reference>